<comment type="caution">
    <text evidence="1">The sequence shown here is derived from an EMBL/GenBank/DDBJ whole genome shotgun (WGS) entry which is preliminary data.</text>
</comment>
<reference evidence="1 2" key="1">
    <citation type="submission" date="2013-01" db="EMBL/GenBank/DDBJ databases">
        <title>The Genome Sequence of Clostridium bolteae 90B8.</title>
        <authorList>
            <consortium name="The Broad Institute Genome Sequencing Platform"/>
            <person name="Earl A."/>
            <person name="Ward D."/>
            <person name="Feldgarden M."/>
            <person name="Gevers D."/>
            <person name="Courvalin P."/>
            <person name="Lambert T."/>
            <person name="Walker B."/>
            <person name="Young S.K."/>
            <person name="Zeng Q."/>
            <person name="Gargeya S."/>
            <person name="Fitzgerald M."/>
            <person name="Haas B."/>
            <person name="Abouelleil A."/>
            <person name="Alvarado L."/>
            <person name="Arachchi H.M."/>
            <person name="Berlin A.M."/>
            <person name="Chapman S.B."/>
            <person name="Dewar J."/>
            <person name="Goldberg J."/>
            <person name="Griggs A."/>
            <person name="Gujja S."/>
            <person name="Hansen M."/>
            <person name="Howarth C."/>
            <person name="Imamovic A."/>
            <person name="Larimer J."/>
            <person name="McCowan C."/>
            <person name="Murphy C."/>
            <person name="Neiman D."/>
            <person name="Pearson M."/>
            <person name="Priest M."/>
            <person name="Roberts A."/>
            <person name="Saif S."/>
            <person name="Shea T."/>
            <person name="Sisk P."/>
            <person name="Sykes S."/>
            <person name="Wortman J."/>
            <person name="Nusbaum C."/>
            <person name="Birren B."/>
        </authorList>
    </citation>
    <scope>NUCLEOTIDE SEQUENCE [LARGE SCALE GENOMIC DNA]</scope>
    <source>
        <strain evidence="1 2">90B8</strain>
    </source>
</reference>
<dbReference type="HOGENOM" id="CLU_027402_17_4_9"/>
<accession>R0BJW3</accession>
<sequence>MVSQEYLDGLASYDLLENKYQIGSKTLKQWVAKYRLYSLLAFNNKKGNTSYSFDFRTTYVGAVLSGEGSVDDIVAECHISSRQVLRNWISMYNANRELKNYDPKREVYMAEARRKTTIDECMEIVKYCSGHNRNYKDTASLFDVTYSQVYY</sequence>
<dbReference type="InterPro" id="IPR010921">
    <property type="entry name" value="Trp_repressor/repl_initiator"/>
</dbReference>
<dbReference type="PANTHER" id="PTHR33795">
    <property type="entry name" value="INSERTION ELEMENT IS150 PROTEIN INSJ"/>
    <property type="match status" value="1"/>
</dbReference>
<dbReference type="PANTHER" id="PTHR33795:SF1">
    <property type="entry name" value="INSERTION ELEMENT IS150 PROTEIN INSJ"/>
    <property type="match status" value="1"/>
</dbReference>
<dbReference type="InterPro" id="IPR009057">
    <property type="entry name" value="Homeodomain-like_sf"/>
</dbReference>
<dbReference type="AlphaFoldDB" id="R0BJW3"/>
<gene>
    <name evidence="1" type="ORF">HMPREF1097_00043</name>
</gene>
<dbReference type="SUPFAM" id="SSF48295">
    <property type="entry name" value="TrpR-like"/>
    <property type="match status" value="1"/>
</dbReference>
<evidence type="ECO:0000313" key="1">
    <source>
        <dbReference type="EMBL" id="ENZ45209.1"/>
    </source>
</evidence>
<dbReference type="Proteomes" id="UP000013041">
    <property type="component" value="Unassembled WGS sequence"/>
</dbReference>
<dbReference type="RefSeq" id="WP_002570092.1">
    <property type="nucleotide sequence ID" value="NZ_KB851138.1"/>
</dbReference>
<organism evidence="1 2">
    <name type="scientific">Enterocloster bolteae 90B8</name>
    <dbReference type="NCBI Taxonomy" id="997897"/>
    <lineage>
        <taxon>Bacteria</taxon>
        <taxon>Bacillati</taxon>
        <taxon>Bacillota</taxon>
        <taxon>Clostridia</taxon>
        <taxon>Lachnospirales</taxon>
        <taxon>Lachnospiraceae</taxon>
        <taxon>Enterocloster</taxon>
    </lineage>
</organism>
<dbReference type="EMBL" id="AGYG01000001">
    <property type="protein sequence ID" value="ENZ45209.1"/>
    <property type="molecule type" value="Genomic_DNA"/>
</dbReference>
<dbReference type="SUPFAM" id="SSF46689">
    <property type="entry name" value="Homeodomain-like"/>
    <property type="match status" value="1"/>
</dbReference>
<dbReference type="GO" id="GO:0043565">
    <property type="term" value="F:sequence-specific DNA binding"/>
    <property type="evidence" value="ECO:0007669"/>
    <property type="project" value="InterPro"/>
</dbReference>
<protein>
    <recommendedName>
        <fullName evidence="3">Transposase</fullName>
    </recommendedName>
</protein>
<proteinExistence type="predicted"/>
<dbReference type="InterPro" id="IPR052057">
    <property type="entry name" value="IS150/IS1296_orfA-like"/>
</dbReference>
<dbReference type="PATRIC" id="fig|997897.5.peg.47"/>
<name>R0BJW3_9FIRM</name>
<evidence type="ECO:0000313" key="2">
    <source>
        <dbReference type="Proteomes" id="UP000013041"/>
    </source>
</evidence>
<evidence type="ECO:0008006" key="3">
    <source>
        <dbReference type="Google" id="ProtNLM"/>
    </source>
</evidence>